<dbReference type="CTD" id="9374"/>
<dbReference type="SUPFAM" id="SSF53474">
    <property type="entry name" value="alpha/beta-Hydrolases"/>
    <property type="match status" value="1"/>
</dbReference>
<dbReference type="InterPro" id="IPR029058">
    <property type="entry name" value="AB_hydrolase_fold"/>
</dbReference>
<evidence type="ECO:0000256" key="4">
    <source>
        <dbReference type="ARBA" id="ARBA00022801"/>
    </source>
</evidence>
<evidence type="ECO:0000256" key="10">
    <source>
        <dbReference type="ARBA" id="ARBA00093353"/>
    </source>
</evidence>
<keyword evidence="12" id="KW-1185">Reference proteome</keyword>
<feature type="chain" id="PRO_5028191717" description="palmitoyl-CoA hydrolase" evidence="11">
    <location>
        <begin position="24"/>
        <end position="289"/>
    </location>
</feature>
<evidence type="ECO:0000256" key="8">
    <source>
        <dbReference type="ARBA" id="ARBA00038848"/>
    </source>
</evidence>
<evidence type="ECO:0000256" key="5">
    <source>
        <dbReference type="ARBA" id="ARBA00023157"/>
    </source>
</evidence>
<dbReference type="Proteomes" id="UP000515158">
    <property type="component" value="Unplaced"/>
</dbReference>
<evidence type="ECO:0000313" key="12">
    <source>
        <dbReference type="Proteomes" id="UP000515158"/>
    </source>
</evidence>
<dbReference type="OrthoDB" id="155976at2759"/>
<dbReference type="Gene3D" id="3.40.50.1820">
    <property type="entry name" value="alpha/beta hydrolase"/>
    <property type="match status" value="1"/>
</dbReference>
<organism evidence="13">
    <name type="scientific">Thrips palmi</name>
    <name type="common">Melon thrips</name>
    <dbReference type="NCBI Taxonomy" id="161013"/>
    <lineage>
        <taxon>Eukaryota</taxon>
        <taxon>Metazoa</taxon>
        <taxon>Ecdysozoa</taxon>
        <taxon>Arthropoda</taxon>
        <taxon>Hexapoda</taxon>
        <taxon>Insecta</taxon>
        <taxon>Pterygota</taxon>
        <taxon>Neoptera</taxon>
        <taxon>Paraneoptera</taxon>
        <taxon>Thysanoptera</taxon>
        <taxon>Terebrantia</taxon>
        <taxon>Thripoidea</taxon>
        <taxon>Thripidae</taxon>
        <taxon>Thrips</taxon>
    </lineage>
</organism>
<dbReference type="InterPro" id="IPR002472">
    <property type="entry name" value="Palm_thioest"/>
</dbReference>
<evidence type="ECO:0000256" key="7">
    <source>
        <dbReference type="ARBA" id="ARBA00023228"/>
    </source>
</evidence>
<comment type="similarity">
    <text evidence="2">Belongs to the palmitoyl-protein thioesterase family.</text>
</comment>
<dbReference type="RefSeq" id="XP_034244387.1">
    <property type="nucleotide sequence ID" value="XM_034388496.1"/>
</dbReference>
<sequence length="289" mass="32646">MKGTEGFLRLFLLALSSLSLVVAYKPVVLIHGVMTGKLSMIPIAERIAQLHPGTSVYITDRFSGWSSLEPMWRQVDEMGADLLSISADHPEGVNLIGYSQGGLLSRAILGKFPEHNVHTFISLSSPQGGQYGTKFLHLFFPNLTCRNAYELFYSYVGQHTSVGNYWNDPHHQELFFKYSQFLPYINNQLQSNSSRDYKKGFTKLKKLVLVGGPDDGVITPWQSSQFGYYNDNEEVFGMRENPLYKNDSFGLQTLDKAGKVTLLSFDGMDHYSWHINTSFIDTHIVPLLD</sequence>
<keyword evidence="7" id="KW-0458">Lysosome</keyword>
<accession>A0A6P8ZAV1</accession>
<protein>
    <recommendedName>
        <fullName evidence="8">palmitoyl-CoA hydrolase</fullName>
        <ecNumber evidence="8">3.1.2.2</ecNumber>
    </recommendedName>
</protein>
<dbReference type="PANTHER" id="PTHR11247">
    <property type="entry name" value="PALMITOYL-PROTEIN THIOESTERASE/DOLICHYLDIPHOSPHATASE 1"/>
    <property type="match status" value="1"/>
</dbReference>
<dbReference type="EC" id="3.1.2.2" evidence="8"/>
<evidence type="ECO:0000256" key="3">
    <source>
        <dbReference type="ARBA" id="ARBA00022729"/>
    </source>
</evidence>
<keyword evidence="5" id="KW-1015">Disulfide bond</keyword>
<dbReference type="PRINTS" id="PR00414">
    <property type="entry name" value="PPTHIESTRASE"/>
</dbReference>
<dbReference type="AlphaFoldDB" id="A0A6P8ZAV1"/>
<comment type="subcellular location">
    <subcellularLocation>
        <location evidence="1">Lysosome</location>
    </subcellularLocation>
</comment>
<evidence type="ECO:0000256" key="11">
    <source>
        <dbReference type="SAM" id="SignalP"/>
    </source>
</evidence>
<keyword evidence="3 11" id="KW-0732">Signal</keyword>
<feature type="signal peptide" evidence="11">
    <location>
        <begin position="1"/>
        <end position="23"/>
    </location>
</feature>
<dbReference type="GO" id="GO:0016790">
    <property type="term" value="F:thiolester hydrolase activity"/>
    <property type="evidence" value="ECO:0007669"/>
    <property type="project" value="TreeGrafter"/>
</dbReference>
<evidence type="ECO:0000256" key="6">
    <source>
        <dbReference type="ARBA" id="ARBA00023180"/>
    </source>
</evidence>
<evidence type="ECO:0000256" key="2">
    <source>
        <dbReference type="ARBA" id="ARBA00010758"/>
    </source>
</evidence>
<comment type="catalytic activity">
    <reaction evidence="9">
        <text>S-hexadecanoyl-N-acetylcysteamine + H2O = N-acetylcysteamine + hexadecanoate + H(+)</text>
        <dbReference type="Rhea" id="RHEA:84099"/>
        <dbReference type="ChEBI" id="CHEBI:7896"/>
        <dbReference type="ChEBI" id="CHEBI:15377"/>
        <dbReference type="ChEBI" id="CHEBI:15378"/>
        <dbReference type="ChEBI" id="CHEBI:74410"/>
        <dbReference type="ChEBI" id="CHEBI:233601"/>
    </reaction>
</comment>
<name>A0A6P8ZAV1_THRPL</name>
<evidence type="ECO:0000313" key="13">
    <source>
        <dbReference type="RefSeq" id="XP_034244387.1"/>
    </source>
</evidence>
<dbReference type="KEGG" id="tpal:117647017"/>
<reference evidence="13" key="1">
    <citation type="submission" date="2025-08" db="UniProtKB">
        <authorList>
            <consortium name="RefSeq"/>
        </authorList>
    </citation>
    <scope>IDENTIFICATION</scope>
    <source>
        <tissue evidence="13">Total insect</tissue>
    </source>
</reference>
<dbReference type="GeneID" id="117647017"/>
<proteinExistence type="inferred from homology"/>
<dbReference type="FunCoup" id="A0A6P8ZAV1">
    <property type="interactions" value="827"/>
</dbReference>
<keyword evidence="6" id="KW-0325">Glycoprotein</keyword>
<gene>
    <name evidence="13" type="primary">LOC117647017</name>
</gene>
<comment type="function">
    <text evidence="10">Catalyzes the cleavage of thioester bonds from S-palmitoyl-CoA or S-palmitoyl-N-acetylcysteamine (unbranched structures) but does not have activity against palmitoylcysteine or palmitoylated proteins, branched structures or bulky head groups. Conversely, hydrolyzes both long and short chain fatty acyl-CoA substrate.</text>
</comment>
<evidence type="ECO:0000256" key="1">
    <source>
        <dbReference type="ARBA" id="ARBA00004371"/>
    </source>
</evidence>
<dbReference type="InParanoid" id="A0A6P8ZAV1"/>
<dbReference type="PANTHER" id="PTHR11247:SF27">
    <property type="entry name" value="LYSOSOMAL THIOESTERASE PPT2"/>
    <property type="match status" value="1"/>
</dbReference>
<keyword evidence="4" id="KW-0378">Hydrolase</keyword>
<dbReference type="GO" id="GO:0098599">
    <property type="term" value="F:palmitoyl hydrolase activity"/>
    <property type="evidence" value="ECO:0007669"/>
    <property type="project" value="InterPro"/>
</dbReference>
<dbReference type="GO" id="GO:0005764">
    <property type="term" value="C:lysosome"/>
    <property type="evidence" value="ECO:0007669"/>
    <property type="project" value="UniProtKB-SubCell"/>
</dbReference>
<dbReference type="Pfam" id="PF02089">
    <property type="entry name" value="Palm_thioest"/>
    <property type="match status" value="1"/>
</dbReference>
<dbReference type="FunFam" id="3.40.50.1820:FF:000037">
    <property type="entry name" value="Lysosomal thioesterase PPT2 homolog"/>
    <property type="match status" value="1"/>
</dbReference>
<evidence type="ECO:0000256" key="9">
    <source>
        <dbReference type="ARBA" id="ARBA00093223"/>
    </source>
</evidence>